<dbReference type="CDD" id="cd00761">
    <property type="entry name" value="Glyco_tranf_GTA_type"/>
    <property type="match status" value="1"/>
</dbReference>
<dbReference type="Pfam" id="PF00535">
    <property type="entry name" value="Glycos_transf_2"/>
    <property type="match status" value="1"/>
</dbReference>
<evidence type="ECO:0000259" key="2">
    <source>
        <dbReference type="Pfam" id="PF00535"/>
    </source>
</evidence>
<sequence length="323" mass="36606">MTQPRFTVLLPVNRPPALLPFAVDSVLGQSLRDFELFIVCDGAPEETVEAAEKLASDDDRIRVFSFAKGERHGEAHRHTALLQANGRYVAQIGDDDIWFPEHLSELDHLLQTCDFGNLLQAEIMPDGAFTVYIGDLSDADTRRKMLESKWNFFGPSTVGYSLEAYRSLDVGWSPAPSDLWTDLFMWRKFLARTDLTFATRPTVQCIKPSAVLRQDMSLSERQNELAALVQRFADPAERQAFQTGCNEHLISHLRSESRRHADNAARHAQTATAQQGKIRQQQAEIDQLKQRHNALLASRSWKMTAPFRAIGKALQKLFARRPF</sequence>
<evidence type="ECO:0000313" key="4">
    <source>
        <dbReference type="Proteomes" id="UP000004848"/>
    </source>
</evidence>
<dbReference type="OrthoDB" id="5291101at2"/>
<dbReference type="GO" id="GO:0016758">
    <property type="term" value="F:hexosyltransferase activity"/>
    <property type="evidence" value="ECO:0007669"/>
    <property type="project" value="UniProtKB-ARBA"/>
</dbReference>
<dbReference type="AlphaFoldDB" id="A0NPK0"/>
<dbReference type="RefSeq" id="WP_006932714.1">
    <property type="nucleotide sequence ID" value="NZ_AAUW01000003.1"/>
</dbReference>
<dbReference type="InterPro" id="IPR001173">
    <property type="entry name" value="Glyco_trans_2-like"/>
</dbReference>
<dbReference type="SUPFAM" id="SSF53448">
    <property type="entry name" value="Nucleotide-diphospho-sugar transferases"/>
    <property type="match status" value="1"/>
</dbReference>
<feature type="region of interest" description="Disordered" evidence="1">
    <location>
        <begin position="257"/>
        <end position="278"/>
    </location>
</feature>
<dbReference type="Gene3D" id="3.90.550.10">
    <property type="entry name" value="Spore Coat Polysaccharide Biosynthesis Protein SpsA, Chain A"/>
    <property type="match status" value="1"/>
</dbReference>
<dbReference type="Proteomes" id="UP000004848">
    <property type="component" value="Unassembled WGS sequence"/>
</dbReference>
<gene>
    <name evidence="3" type="ORF">SIAM614_18599</name>
</gene>
<protein>
    <submittedName>
        <fullName evidence="3">Glycosyl transferase</fullName>
    </submittedName>
</protein>
<dbReference type="EMBL" id="AAUW01000003">
    <property type="protein sequence ID" value="EAV45363.1"/>
    <property type="molecule type" value="Genomic_DNA"/>
</dbReference>
<proteinExistence type="predicted"/>
<evidence type="ECO:0000256" key="1">
    <source>
        <dbReference type="SAM" id="MobiDB-lite"/>
    </source>
</evidence>
<keyword evidence="3" id="KW-0808">Transferase</keyword>
<organism evidence="3 4">
    <name type="scientific">Roseibium aggregatum (strain ATCC 25650 / DSM 13394 / JCM 20685 / NBRC 16684 / NCIMB 2208 / IAM 12614 / B1)</name>
    <name type="common">Stappia aggregata</name>
    <dbReference type="NCBI Taxonomy" id="384765"/>
    <lineage>
        <taxon>Bacteria</taxon>
        <taxon>Pseudomonadati</taxon>
        <taxon>Pseudomonadota</taxon>
        <taxon>Alphaproteobacteria</taxon>
        <taxon>Hyphomicrobiales</taxon>
        <taxon>Stappiaceae</taxon>
        <taxon>Roseibium</taxon>
    </lineage>
</organism>
<comment type="caution">
    <text evidence="3">The sequence shown here is derived from an EMBL/GenBank/DDBJ whole genome shotgun (WGS) entry which is preliminary data.</text>
</comment>
<evidence type="ECO:0000313" key="3">
    <source>
        <dbReference type="EMBL" id="EAV45363.1"/>
    </source>
</evidence>
<dbReference type="InterPro" id="IPR029044">
    <property type="entry name" value="Nucleotide-diphossugar_trans"/>
</dbReference>
<dbReference type="eggNOG" id="COG0463">
    <property type="taxonomic scope" value="Bacteria"/>
</dbReference>
<dbReference type="PANTHER" id="PTHR22916:SF3">
    <property type="entry name" value="UDP-GLCNAC:BETAGAL BETA-1,3-N-ACETYLGLUCOSAMINYLTRANSFERASE-LIKE PROTEIN 1"/>
    <property type="match status" value="1"/>
</dbReference>
<feature type="domain" description="Glycosyltransferase 2-like" evidence="2">
    <location>
        <begin position="13"/>
        <end position="106"/>
    </location>
</feature>
<dbReference type="PANTHER" id="PTHR22916">
    <property type="entry name" value="GLYCOSYLTRANSFERASE"/>
    <property type="match status" value="1"/>
</dbReference>
<reference evidence="3 4" key="1">
    <citation type="submission" date="2006-05" db="EMBL/GenBank/DDBJ databases">
        <authorList>
            <person name="King G."/>
            <person name="Ferriera S."/>
            <person name="Johnson J."/>
            <person name="Kravitz S."/>
            <person name="Beeson K."/>
            <person name="Sutton G."/>
            <person name="Rogers Y.-H."/>
            <person name="Friedman R."/>
            <person name="Frazier M."/>
            <person name="Venter J.C."/>
        </authorList>
    </citation>
    <scope>NUCLEOTIDE SEQUENCE [LARGE SCALE GENOMIC DNA]</scope>
    <source>
        <strain evidence="4">ATCC 25650 / DSM 13394 / JCM 20685 / NBRC 16684 / NCIMB 2208 / IAM 12614 / B1</strain>
    </source>
</reference>
<accession>A0NPK0</accession>
<name>A0NPK0_ROSAI</name>
<feature type="compositionally biased region" description="Low complexity" evidence="1">
    <location>
        <begin position="266"/>
        <end position="275"/>
    </location>
</feature>
<dbReference type="GeneID" id="68850189"/>